<evidence type="ECO:0000256" key="1">
    <source>
        <dbReference type="SAM" id="MobiDB-lite"/>
    </source>
</evidence>
<dbReference type="EMBL" id="LR824020">
    <property type="protein sequence ID" value="CAD0202816.1"/>
    <property type="molecule type" value="Genomic_DNA"/>
</dbReference>
<gene>
    <name evidence="2" type="ORF">CINC_LOCUS4474</name>
</gene>
<protein>
    <submittedName>
        <fullName evidence="2">Uncharacterized protein</fullName>
    </submittedName>
</protein>
<keyword evidence="3" id="KW-1185">Reference proteome</keyword>
<sequence>MGKAVSSKKIAATDLFRLSFSRSDVEEEKSASARGAGRRGGGARACSDDADCDVPRRPAPPPPPSDTHERDDPHTSGPAAHTTIH</sequence>
<evidence type="ECO:0000313" key="3">
    <source>
        <dbReference type="Proteomes" id="UP001154114"/>
    </source>
</evidence>
<proteinExistence type="predicted"/>
<reference evidence="2" key="1">
    <citation type="submission" date="2021-12" db="EMBL/GenBank/DDBJ databases">
        <authorList>
            <person name="King R."/>
        </authorList>
    </citation>
    <scope>NUCLEOTIDE SEQUENCE</scope>
</reference>
<organism evidence="2 3">
    <name type="scientific">Chrysodeixis includens</name>
    <name type="common">Soybean looper</name>
    <name type="synonym">Pseudoplusia includens</name>
    <dbReference type="NCBI Taxonomy" id="689277"/>
    <lineage>
        <taxon>Eukaryota</taxon>
        <taxon>Metazoa</taxon>
        <taxon>Ecdysozoa</taxon>
        <taxon>Arthropoda</taxon>
        <taxon>Hexapoda</taxon>
        <taxon>Insecta</taxon>
        <taxon>Pterygota</taxon>
        <taxon>Neoptera</taxon>
        <taxon>Endopterygota</taxon>
        <taxon>Lepidoptera</taxon>
        <taxon>Glossata</taxon>
        <taxon>Ditrysia</taxon>
        <taxon>Noctuoidea</taxon>
        <taxon>Noctuidae</taxon>
        <taxon>Plusiinae</taxon>
        <taxon>Chrysodeixis</taxon>
    </lineage>
</organism>
<dbReference type="Proteomes" id="UP001154114">
    <property type="component" value="Chromosome 17"/>
</dbReference>
<accession>A0A9N8L3U1</accession>
<feature type="region of interest" description="Disordered" evidence="1">
    <location>
        <begin position="23"/>
        <end position="85"/>
    </location>
</feature>
<evidence type="ECO:0000313" key="2">
    <source>
        <dbReference type="EMBL" id="CAD0202816.1"/>
    </source>
</evidence>
<name>A0A9N8L3U1_CHRIL</name>
<dbReference type="AlphaFoldDB" id="A0A9N8L3U1"/>